<dbReference type="InterPro" id="IPR000923">
    <property type="entry name" value="BlueCu_1"/>
</dbReference>
<gene>
    <name evidence="6" type="ORF">PZ740_07080</name>
</gene>
<name>A0AAP3V1P5_9PROT</name>
<dbReference type="PROSITE" id="PS00196">
    <property type="entry name" value="COPPER_BLUE"/>
    <property type="match status" value="1"/>
</dbReference>
<dbReference type="PANTHER" id="PTHR36507:SF1">
    <property type="entry name" value="BLL1555 PROTEIN"/>
    <property type="match status" value="1"/>
</dbReference>
<dbReference type="AlphaFoldDB" id="A0AAP3V1P5"/>
<proteinExistence type="predicted"/>
<dbReference type="InterPro" id="IPR052721">
    <property type="entry name" value="ET_Amicyanin"/>
</dbReference>
<keyword evidence="4" id="KW-0186">Copper</keyword>
<dbReference type="PROSITE" id="PS51318">
    <property type="entry name" value="TAT"/>
    <property type="match status" value="1"/>
</dbReference>
<dbReference type="Gene3D" id="2.60.40.420">
    <property type="entry name" value="Cupredoxins - blue copper proteins"/>
    <property type="match status" value="1"/>
</dbReference>
<accession>A0AAP3V1P5</accession>
<dbReference type="RefSeq" id="WP_327788560.1">
    <property type="nucleotide sequence ID" value="NZ_JARGEQ010000073.1"/>
</dbReference>
<dbReference type="InterPro" id="IPR006311">
    <property type="entry name" value="TAT_signal"/>
</dbReference>
<dbReference type="InterPro" id="IPR028871">
    <property type="entry name" value="BlueCu_1_BS"/>
</dbReference>
<keyword evidence="3" id="KW-0249">Electron transport</keyword>
<evidence type="ECO:0000313" key="6">
    <source>
        <dbReference type="EMBL" id="MDF1586144.1"/>
    </source>
</evidence>
<dbReference type="PANTHER" id="PTHR36507">
    <property type="entry name" value="BLL1555 PROTEIN"/>
    <property type="match status" value="1"/>
</dbReference>
<organism evidence="6 7">
    <name type="scientific">Marinimicrococcus flavescens</name>
    <dbReference type="NCBI Taxonomy" id="3031815"/>
    <lineage>
        <taxon>Bacteria</taxon>
        <taxon>Pseudomonadati</taxon>
        <taxon>Pseudomonadota</taxon>
        <taxon>Alphaproteobacteria</taxon>
        <taxon>Geminicoccales</taxon>
        <taxon>Geminicoccaceae</taxon>
        <taxon>Marinimicrococcus</taxon>
    </lineage>
</organism>
<dbReference type="SUPFAM" id="SSF49503">
    <property type="entry name" value="Cupredoxins"/>
    <property type="match status" value="1"/>
</dbReference>
<protein>
    <submittedName>
        <fullName evidence="6">Plastocyanin/azurin family copper-binding protein</fullName>
    </submittedName>
</protein>
<evidence type="ECO:0000256" key="3">
    <source>
        <dbReference type="ARBA" id="ARBA00022982"/>
    </source>
</evidence>
<dbReference type="EMBL" id="JARGEQ010000073">
    <property type="protein sequence ID" value="MDF1586144.1"/>
    <property type="molecule type" value="Genomic_DNA"/>
</dbReference>
<feature type="domain" description="Blue (type 1) copper" evidence="5">
    <location>
        <begin position="47"/>
        <end position="136"/>
    </location>
</feature>
<dbReference type="Proteomes" id="UP001301140">
    <property type="component" value="Unassembled WGS sequence"/>
</dbReference>
<evidence type="ECO:0000313" key="7">
    <source>
        <dbReference type="Proteomes" id="UP001301140"/>
    </source>
</evidence>
<sequence>MPSSSSRRALLQAGGLTLAGLAAPAILRPARAGGIVEILLRSDTLGTKVWFDPIGLLIEPGQTVRWVNQANVHTTTAYHPENDGRPLRIPERARPWDSGYLVEPGEQFEITLEVPGVYDYCCAPHEAAGMVGRIIVGTPGGPGALPFAAGEGGVPPAAQAAFPPIAAIMGQRIVRVPA</sequence>
<reference evidence="6 7" key="1">
    <citation type="submission" date="2023-03" db="EMBL/GenBank/DDBJ databases">
        <title>YIM 152171 draft genome.</title>
        <authorList>
            <person name="Yang Z."/>
        </authorList>
    </citation>
    <scope>NUCLEOTIDE SEQUENCE [LARGE SCALE GENOMIC DNA]</scope>
    <source>
        <strain evidence="6 7">YIM 152171</strain>
    </source>
</reference>
<dbReference type="Pfam" id="PF00127">
    <property type="entry name" value="Copper-bind"/>
    <property type="match status" value="1"/>
</dbReference>
<keyword evidence="1" id="KW-0813">Transport</keyword>
<evidence type="ECO:0000256" key="4">
    <source>
        <dbReference type="ARBA" id="ARBA00023008"/>
    </source>
</evidence>
<keyword evidence="2" id="KW-0479">Metal-binding</keyword>
<comment type="caution">
    <text evidence="6">The sequence shown here is derived from an EMBL/GenBank/DDBJ whole genome shotgun (WGS) entry which is preliminary data.</text>
</comment>
<dbReference type="GO" id="GO:0005507">
    <property type="term" value="F:copper ion binding"/>
    <property type="evidence" value="ECO:0007669"/>
    <property type="project" value="InterPro"/>
</dbReference>
<dbReference type="CDD" id="cd04220">
    <property type="entry name" value="Halocyanin"/>
    <property type="match status" value="1"/>
</dbReference>
<keyword evidence="7" id="KW-1185">Reference proteome</keyword>
<evidence type="ECO:0000256" key="1">
    <source>
        <dbReference type="ARBA" id="ARBA00022448"/>
    </source>
</evidence>
<dbReference type="InterPro" id="IPR008972">
    <property type="entry name" value="Cupredoxin"/>
</dbReference>
<evidence type="ECO:0000256" key="2">
    <source>
        <dbReference type="ARBA" id="ARBA00022723"/>
    </source>
</evidence>
<evidence type="ECO:0000259" key="5">
    <source>
        <dbReference type="Pfam" id="PF00127"/>
    </source>
</evidence>
<dbReference type="GO" id="GO:0009055">
    <property type="term" value="F:electron transfer activity"/>
    <property type="evidence" value="ECO:0007669"/>
    <property type="project" value="InterPro"/>
</dbReference>